<organism evidence="2 3">
    <name type="scientific">Daphnia pulex</name>
    <name type="common">Water flea</name>
    <dbReference type="NCBI Taxonomy" id="6669"/>
    <lineage>
        <taxon>Eukaryota</taxon>
        <taxon>Metazoa</taxon>
        <taxon>Ecdysozoa</taxon>
        <taxon>Arthropoda</taxon>
        <taxon>Crustacea</taxon>
        <taxon>Branchiopoda</taxon>
        <taxon>Diplostraca</taxon>
        <taxon>Cladocera</taxon>
        <taxon>Anomopoda</taxon>
        <taxon>Daphniidae</taxon>
        <taxon>Daphnia</taxon>
    </lineage>
</organism>
<name>E9GBT9_DAPPU</name>
<dbReference type="HOGENOM" id="CLU_2485583_0_0_1"/>
<feature type="transmembrane region" description="Helical" evidence="1">
    <location>
        <begin position="35"/>
        <end position="59"/>
    </location>
</feature>
<keyword evidence="1" id="KW-0472">Membrane</keyword>
<protein>
    <submittedName>
        <fullName evidence="2">Uncharacterized protein</fullName>
    </submittedName>
</protein>
<dbReference type="Proteomes" id="UP000000305">
    <property type="component" value="Unassembled WGS sequence"/>
</dbReference>
<keyword evidence="3" id="KW-1185">Reference proteome</keyword>
<dbReference type="EMBL" id="GL732538">
    <property type="protein sequence ID" value="EFX83020.1"/>
    <property type="molecule type" value="Genomic_DNA"/>
</dbReference>
<accession>E9GBT9</accession>
<proteinExistence type="predicted"/>
<keyword evidence="1" id="KW-0812">Transmembrane</keyword>
<evidence type="ECO:0000256" key="1">
    <source>
        <dbReference type="SAM" id="Phobius"/>
    </source>
</evidence>
<keyword evidence="1" id="KW-1133">Transmembrane helix</keyword>
<reference evidence="2 3" key="1">
    <citation type="journal article" date="2011" name="Science">
        <title>The ecoresponsive genome of Daphnia pulex.</title>
        <authorList>
            <person name="Colbourne J.K."/>
            <person name="Pfrender M.E."/>
            <person name="Gilbert D."/>
            <person name="Thomas W.K."/>
            <person name="Tucker A."/>
            <person name="Oakley T.H."/>
            <person name="Tokishita S."/>
            <person name="Aerts A."/>
            <person name="Arnold G.J."/>
            <person name="Basu M.K."/>
            <person name="Bauer D.J."/>
            <person name="Caceres C.E."/>
            <person name="Carmel L."/>
            <person name="Casola C."/>
            <person name="Choi J.H."/>
            <person name="Detter J.C."/>
            <person name="Dong Q."/>
            <person name="Dusheyko S."/>
            <person name="Eads B.D."/>
            <person name="Frohlich T."/>
            <person name="Geiler-Samerotte K.A."/>
            <person name="Gerlach D."/>
            <person name="Hatcher P."/>
            <person name="Jogdeo S."/>
            <person name="Krijgsveld J."/>
            <person name="Kriventseva E.V."/>
            <person name="Kultz D."/>
            <person name="Laforsch C."/>
            <person name="Lindquist E."/>
            <person name="Lopez J."/>
            <person name="Manak J.R."/>
            <person name="Muller J."/>
            <person name="Pangilinan J."/>
            <person name="Patwardhan R.P."/>
            <person name="Pitluck S."/>
            <person name="Pritham E.J."/>
            <person name="Rechtsteiner A."/>
            <person name="Rho M."/>
            <person name="Rogozin I.B."/>
            <person name="Sakarya O."/>
            <person name="Salamov A."/>
            <person name="Schaack S."/>
            <person name="Shapiro H."/>
            <person name="Shiga Y."/>
            <person name="Skalitzky C."/>
            <person name="Smith Z."/>
            <person name="Souvorov A."/>
            <person name="Sung W."/>
            <person name="Tang Z."/>
            <person name="Tsuchiya D."/>
            <person name="Tu H."/>
            <person name="Vos H."/>
            <person name="Wang M."/>
            <person name="Wolf Y.I."/>
            <person name="Yamagata H."/>
            <person name="Yamada T."/>
            <person name="Ye Y."/>
            <person name="Shaw J.R."/>
            <person name="Andrews J."/>
            <person name="Crease T.J."/>
            <person name="Tang H."/>
            <person name="Lucas S.M."/>
            <person name="Robertson H.M."/>
            <person name="Bork P."/>
            <person name="Koonin E.V."/>
            <person name="Zdobnov E.M."/>
            <person name="Grigoriev I.V."/>
            <person name="Lynch M."/>
            <person name="Boore J.L."/>
        </authorList>
    </citation>
    <scope>NUCLEOTIDE SEQUENCE [LARGE SCALE GENOMIC DNA]</scope>
</reference>
<evidence type="ECO:0000313" key="2">
    <source>
        <dbReference type="EMBL" id="EFX83020.1"/>
    </source>
</evidence>
<sequence>MNISCSIRRLLIGVHMQTGLCRTIGKDKDRDPKIAYLYGPIVAMVGANYIMIIWAGIIFCQRSVESSQVTNVSPERVEDAQIEIPVD</sequence>
<dbReference type="AlphaFoldDB" id="E9GBT9"/>
<dbReference type="OrthoDB" id="6134459at2759"/>
<gene>
    <name evidence="2" type="ORF">DAPPUDRAFT_240540</name>
</gene>
<evidence type="ECO:0000313" key="3">
    <source>
        <dbReference type="Proteomes" id="UP000000305"/>
    </source>
</evidence>
<dbReference type="InParanoid" id="E9GBT9"/>
<dbReference type="KEGG" id="dpx:DAPPUDRAFT_240540"/>